<dbReference type="SMART" id="SM00490">
    <property type="entry name" value="HELICc"/>
    <property type="match status" value="1"/>
</dbReference>
<dbReference type="InterPro" id="IPR036890">
    <property type="entry name" value="HATPase_C_sf"/>
</dbReference>
<dbReference type="EMBL" id="JACHIN010000001">
    <property type="protein sequence ID" value="MBB5075652.1"/>
    <property type="molecule type" value="Genomic_DNA"/>
</dbReference>
<dbReference type="InterPro" id="IPR001650">
    <property type="entry name" value="Helicase_C-like"/>
</dbReference>
<dbReference type="Pfam" id="PF00271">
    <property type="entry name" value="Helicase_C"/>
    <property type="match status" value="1"/>
</dbReference>
<comment type="caution">
    <text evidence="3">The sequence shown here is derived from an EMBL/GenBank/DDBJ whole genome shotgun (WGS) entry which is preliminary data.</text>
</comment>
<dbReference type="InterPro" id="IPR006935">
    <property type="entry name" value="Helicase/UvrB_N"/>
</dbReference>
<accession>A0A7W7ZXI8</accession>
<dbReference type="GO" id="GO:0004386">
    <property type="term" value="F:helicase activity"/>
    <property type="evidence" value="ECO:0007669"/>
    <property type="project" value="UniProtKB-KW"/>
</dbReference>
<evidence type="ECO:0000313" key="3">
    <source>
        <dbReference type="EMBL" id="MBB5075652.1"/>
    </source>
</evidence>
<feature type="domain" description="Helicase ATP-binding" evidence="1">
    <location>
        <begin position="1178"/>
        <end position="1351"/>
    </location>
</feature>
<dbReference type="GO" id="GO:0003677">
    <property type="term" value="F:DNA binding"/>
    <property type="evidence" value="ECO:0007669"/>
    <property type="project" value="InterPro"/>
</dbReference>
<dbReference type="GO" id="GO:0005524">
    <property type="term" value="F:ATP binding"/>
    <property type="evidence" value="ECO:0007669"/>
    <property type="project" value="InterPro"/>
</dbReference>
<dbReference type="SUPFAM" id="SSF55874">
    <property type="entry name" value="ATPase domain of HSP90 chaperone/DNA topoisomerase II/histidine kinase"/>
    <property type="match status" value="1"/>
</dbReference>
<keyword evidence="3" id="KW-0378">Hydrolase</keyword>
<sequence length="1564" mass="174076">MSSEEPSVLEVVLQQTARVLETYRVDAGLVQEHANGERRISEGGYGDRQIYELVQNGADELRNEPEGEIAVVLTGTHLYCANQGSAMTPEGADTILRMGVSRKRGGQIGRFGVGVKSVLSVSDVPEFFGREDDQSFGFDRDWAEQEIRRAQPDAAAMDMPVLRMARPLDRDRQAAADPVLKELLIWATTVVRLPLKPGMVKRLAKDIDAFPAEFSLFSPHVGTVTLEKRLSDQVARRRVVQQVDGSRRKLRKVLTVGEHEVEENENWRVFTRIYRPSSMALTNAGELHNRPEIDLAWAVPEDQRRVGGRGQFWAYFPTNYTTTLRGIINAPWKTSEDRQNLYASNAFNEELISEAAELVVSSFPLLATPAEPCAFLDFAPARGREEPQWAATDLVAKIWKLAGVHPTLPNQDGEFGTPEMVRVHPAEFRPEWLQLWRDYPGRPSNWLHHSVDKAKHRRDGVNLILGHARGIEAATAKEWLEALVSDGSPEASARAILIVADMKRLSHPLVDDALRAKIVLTESLGLVAPSNSVFRRSTADGLADNTIYVDERVYTEREPVIRALDSLGIHEAHHVGRFASVVERGFAGYNERDWTAFWDLARLAGLNGVRAAFESRDINIGREIKVKTLPGGFRHIRDCFLPGRIVPADGARDSMVTVDMNFHQDERPILAELGLQDVPAANVPPEGDGWFEEYRNVCWEQYVAQLPAKEARPTLAKMHFEGTRLPGHLHLFTVLSPEGRAAFLKAIPAGSAVPTWTMQAVNKGLASRRQVASPLRWLTRKYGYVHTSRGLRRVVDSVSPELGAHRDVLPIADVSTGVAAMLGLPYRLEDLRESTWAELVGEASASTDDAFPGKVYDLMFDVGVDFPEGAMTRCRVGDEWRIDVEDKDIAVTAVRSEYDSLIRERVPALLVPTDSLAKAMREGWGMLAPADAIQKDIRSAGESDPIVILEEFPYLKILRGAQLDGWSTVRCDELEEIIRTPNGRRTRSMPAAVVSGERRVLIRTPADDLTVLNAIDRVLKLALGSVTCQGVLDRRVAERNNERIREVRVAESIADKLLLLVGAEALKQRLPEGLLESDEAERNTPANERRIAELAHNAYLTDVLREYRKDIEAAFPQLAASFRGEAKALQVVNDLRFPGEYAGTRAEPVAPLEKVGGPRDFPRLHDYQERLAQKAVELLTKYDAPRAMLCLPTGAGKTRVAAEAVIRVIKERGLKGRPVLWIAQSDELCEQAVQSWAFVWSKVGPQEQLTINRLWASREAAPIKDGPQLVVATDAQLESCLDTPPYTWLRDPALVIIDEAHTSITPRYTRLLTSMGLTFRETSRPLIGLTATPFRGFNEAETRRLVERYGGNRLDDGLFETGDPYAELQDLEVLARVDHRQLKGMTLTLSEEDLQQVSTFEGAGLPSTVEAKLALNNARNEMLIQAIEALPEDSPVLLFAISVNHAKTLAAKLNGRGIRSAAIESGTPDANRRSLIEQFRSKQIRVLTNFGVLAQGFDAPATEVVIVARPTYSPNIYQQMIGRGLRGPKNGGNETCLILDVADNIVNYDRQLAFTQFEYLWSKK</sequence>
<dbReference type="Pfam" id="PF04851">
    <property type="entry name" value="ResIII"/>
    <property type="match status" value="1"/>
</dbReference>
<keyword evidence="3" id="KW-0067">ATP-binding</keyword>
<evidence type="ECO:0000313" key="4">
    <source>
        <dbReference type="Proteomes" id="UP000568380"/>
    </source>
</evidence>
<dbReference type="InterPro" id="IPR027417">
    <property type="entry name" value="P-loop_NTPase"/>
</dbReference>
<dbReference type="InterPro" id="IPR014001">
    <property type="entry name" value="Helicase_ATP-bd"/>
</dbReference>
<dbReference type="InterPro" id="IPR050742">
    <property type="entry name" value="Helicase_Restrict-Modif_Enz"/>
</dbReference>
<evidence type="ECO:0000259" key="2">
    <source>
        <dbReference type="PROSITE" id="PS51194"/>
    </source>
</evidence>
<keyword evidence="3" id="KW-0547">Nucleotide-binding</keyword>
<dbReference type="SUPFAM" id="SSF52540">
    <property type="entry name" value="P-loop containing nucleoside triphosphate hydrolases"/>
    <property type="match status" value="1"/>
</dbReference>
<dbReference type="Gene3D" id="3.40.50.300">
    <property type="entry name" value="P-loop containing nucleotide triphosphate hydrolases"/>
    <property type="match status" value="2"/>
</dbReference>
<dbReference type="GO" id="GO:0005829">
    <property type="term" value="C:cytosol"/>
    <property type="evidence" value="ECO:0007669"/>
    <property type="project" value="TreeGrafter"/>
</dbReference>
<dbReference type="PROSITE" id="PS51192">
    <property type="entry name" value="HELICASE_ATP_BIND_1"/>
    <property type="match status" value="1"/>
</dbReference>
<dbReference type="SMART" id="SM00487">
    <property type="entry name" value="DEXDc"/>
    <property type="match status" value="1"/>
</dbReference>
<dbReference type="RefSeq" id="WP_184958807.1">
    <property type="nucleotide sequence ID" value="NZ_JACHIN010000001.1"/>
</dbReference>
<organism evidence="3 4">
    <name type="scientific">Nonomuraea endophytica</name>
    <dbReference type="NCBI Taxonomy" id="714136"/>
    <lineage>
        <taxon>Bacteria</taxon>
        <taxon>Bacillati</taxon>
        <taxon>Actinomycetota</taxon>
        <taxon>Actinomycetes</taxon>
        <taxon>Streptosporangiales</taxon>
        <taxon>Streptosporangiaceae</taxon>
        <taxon>Nonomuraea</taxon>
    </lineage>
</organism>
<reference evidence="3 4" key="1">
    <citation type="submission" date="2020-08" db="EMBL/GenBank/DDBJ databases">
        <title>Genomic Encyclopedia of Type Strains, Phase IV (KMG-IV): sequencing the most valuable type-strain genomes for metagenomic binning, comparative biology and taxonomic classification.</title>
        <authorList>
            <person name="Goeker M."/>
        </authorList>
    </citation>
    <scope>NUCLEOTIDE SEQUENCE [LARGE SCALE GENOMIC DNA]</scope>
    <source>
        <strain evidence="3 4">DSM 45385</strain>
    </source>
</reference>
<gene>
    <name evidence="3" type="ORF">HNR40_001098</name>
</gene>
<dbReference type="NCBIfam" id="NF047352">
    <property type="entry name" value="P_loop_sacsin"/>
    <property type="match status" value="1"/>
</dbReference>
<dbReference type="PANTHER" id="PTHR47396">
    <property type="entry name" value="TYPE I RESTRICTION ENZYME ECOKI R PROTEIN"/>
    <property type="match status" value="1"/>
</dbReference>
<keyword evidence="4" id="KW-1185">Reference proteome</keyword>
<feature type="domain" description="Helicase C-terminal" evidence="2">
    <location>
        <begin position="1422"/>
        <end position="1564"/>
    </location>
</feature>
<dbReference type="PANTHER" id="PTHR47396:SF1">
    <property type="entry name" value="ATP-DEPENDENT HELICASE IRC3-RELATED"/>
    <property type="match status" value="1"/>
</dbReference>
<evidence type="ECO:0000259" key="1">
    <source>
        <dbReference type="PROSITE" id="PS51192"/>
    </source>
</evidence>
<keyword evidence="3" id="KW-0347">Helicase</keyword>
<name>A0A7W7ZXI8_9ACTN</name>
<protein>
    <submittedName>
        <fullName evidence="3">Superfamily II DNA or RNA helicase</fullName>
    </submittedName>
</protein>
<dbReference type="GO" id="GO:0016787">
    <property type="term" value="F:hydrolase activity"/>
    <property type="evidence" value="ECO:0007669"/>
    <property type="project" value="InterPro"/>
</dbReference>
<dbReference type="PROSITE" id="PS51194">
    <property type="entry name" value="HELICASE_CTER"/>
    <property type="match status" value="1"/>
</dbReference>
<proteinExistence type="predicted"/>
<dbReference type="Proteomes" id="UP000568380">
    <property type="component" value="Unassembled WGS sequence"/>
</dbReference>